<proteinExistence type="predicted"/>
<sequence length="198" mass="21245">MPKQAPGTANALRGSAFRAATIMSLRKQARLGGMCNAAPISFCPTRRPPNGKRAAVRAAQLSRARRGVFAHGDRARARAGLRRPQQRADRWHGGRGGALSALSVDTLATRLGRRPPADGGRIPEVLGAGPRPANQCVRCRRAPSGSWLDARDGDQAAVGAAGMSSLRRSPARATPRAPSNRRYFPYMSKSKYRASILR</sequence>
<protein>
    <submittedName>
        <fullName evidence="1">Uncharacterized protein</fullName>
    </submittedName>
</protein>
<evidence type="ECO:0000313" key="1">
    <source>
        <dbReference type="EMBL" id="SAK74086.1"/>
    </source>
</evidence>
<evidence type="ECO:0000313" key="2">
    <source>
        <dbReference type="Proteomes" id="UP000054624"/>
    </source>
</evidence>
<dbReference type="AlphaFoldDB" id="A0A158BWQ9"/>
<accession>A0A158BWQ9</accession>
<gene>
    <name evidence="1" type="ORF">AWB76_04730</name>
</gene>
<name>A0A158BWQ9_9BURK</name>
<reference evidence="2" key="1">
    <citation type="submission" date="2016-01" db="EMBL/GenBank/DDBJ databases">
        <authorList>
            <person name="Peeters Charlotte."/>
        </authorList>
    </citation>
    <scope>NUCLEOTIDE SEQUENCE [LARGE SCALE GENOMIC DNA]</scope>
</reference>
<keyword evidence="2" id="KW-1185">Reference proteome</keyword>
<organism evidence="1 2">
    <name type="scientific">Caballeronia temeraria</name>
    <dbReference type="NCBI Taxonomy" id="1777137"/>
    <lineage>
        <taxon>Bacteria</taxon>
        <taxon>Pseudomonadati</taxon>
        <taxon>Pseudomonadota</taxon>
        <taxon>Betaproteobacteria</taxon>
        <taxon>Burkholderiales</taxon>
        <taxon>Burkholderiaceae</taxon>
        <taxon>Caballeronia</taxon>
    </lineage>
</organism>
<dbReference type="Proteomes" id="UP000054624">
    <property type="component" value="Unassembled WGS sequence"/>
</dbReference>
<dbReference type="EMBL" id="FCOI02000017">
    <property type="protein sequence ID" value="SAK74086.1"/>
    <property type="molecule type" value="Genomic_DNA"/>
</dbReference>